<reference evidence="1" key="2">
    <citation type="journal article" date="2007" name="Science">
        <title>Draft genome sequence of the sexually transmitted pathogen Trichomonas vaginalis.</title>
        <authorList>
            <person name="Carlton J.M."/>
            <person name="Hirt R.P."/>
            <person name="Silva J.C."/>
            <person name="Delcher A.L."/>
            <person name="Schatz M."/>
            <person name="Zhao Q."/>
            <person name="Wortman J.R."/>
            <person name="Bidwell S.L."/>
            <person name="Alsmark U.C.M."/>
            <person name="Besteiro S."/>
            <person name="Sicheritz-Ponten T."/>
            <person name="Noel C.J."/>
            <person name="Dacks J.B."/>
            <person name="Foster P.G."/>
            <person name="Simillion C."/>
            <person name="Van de Peer Y."/>
            <person name="Miranda-Saavedra D."/>
            <person name="Barton G.J."/>
            <person name="Westrop G.D."/>
            <person name="Mueller S."/>
            <person name="Dessi D."/>
            <person name="Fiori P.L."/>
            <person name="Ren Q."/>
            <person name="Paulsen I."/>
            <person name="Zhang H."/>
            <person name="Bastida-Corcuera F.D."/>
            <person name="Simoes-Barbosa A."/>
            <person name="Brown M.T."/>
            <person name="Hayes R.D."/>
            <person name="Mukherjee M."/>
            <person name="Okumura C.Y."/>
            <person name="Schneider R."/>
            <person name="Smith A.J."/>
            <person name="Vanacova S."/>
            <person name="Villalvazo M."/>
            <person name="Haas B.J."/>
            <person name="Pertea M."/>
            <person name="Feldblyum T.V."/>
            <person name="Utterback T.R."/>
            <person name="Shu C.L."/>
            <person name="Osoegawa K."/>
            <person name="de Jong P.J."/>
            <person name="Hrdy I."/>
            <person name="Horvathova L."/>
            <person name="Zubacova Z."/>
            <person name="Dolezal P."/>
            <person name="Malik S.B."/>
            <person name="Logsdon J.M. Jr."/>
            <person name="Henze K."/>
            <person name="Gupta A."/>
            <person name="Wang C.C."/>
            <person name="Dunne R.L."/>
            <person name="Upcroft J.A."/>
            <person name="Upcroft P."/>
            <person name="White O."/>
            <person name="Salzberg S.L."/>
            <person name="Tang P."/>
            <person name="Chiu C.-H."/>
            <person name="Lee Y.-S."/>
            <person name="Embley T.M."/>
            <person name="Coombs G.H."/>
            <person name="Mottram J.C."/>
            <person name="Tachezy J."/>
            <person name="Fraser-Liggett C.M."/>
            <person name="Johnson P.J."/>
        </authorList>
    </citation>
    <scope>NUCLEOTIDE SEQUENCE [LARGE SCALE GENOMIC DNA]</scope>
    <source>
        <strain evidence="1">G3</strain>
    </source>
</reference>
<dbReference type="KEGG" id="tva:4765301"/>
<dbReference type="AlphaFoldDB" id="A2EIS5"/>
<gene>
    <name evidence="1" type="ORF">TVAG_419510</name>
</gene>
<sequence>MSYNDGSDILKSIIMTPYSCPNPPDEIGQQDANIATSTLDSLFSDRDLSMKMSKITNNLSRTMQLQKDRANNSKFQPKIANIALFKDLFMQPEVNIISVMQIDSIAQIHIEEMLTLILEQKIPGPRAGLALFKLFHELRITPKEFYMKLISIERLKDLNNDLYRNLFIRLCYSCYHLKLVPHRDLLGYIIDKFHPKYYEIFINEILSSFPILKYALTESRMKQEFKNHYAIKIFSSKTQMVQISTYYYFKDLNIFNELMSFLTPDVIDRVSKLIKTLKYIAPVQNVLIQNYPFEDINKTITAIKTVIQMSSKKDYKKLILNLCETIFSFNSSNTVQAFIIAEIITQMKVEFPLHGYIDLLRKHVDAIPYAESLSTELQERGVFSFERFMSYLNEDNSINASIFMNTPCVSQNKNTIESNIARAQKYDPSEEFEHYLKKFMTEMTFSHITIDEVLRLPPVIRYNVVRSIAEKNKNSSSLDILIEVNYFGLAIGLLFDIGKKPVNSNILPLKQIFEYKLNQMEKPIPQYYRDLLDPIMFSKHYAIEFFQKHSSYCSLQVYNAILQVNDQHSFKTIIGQFLKDLLAFPGASADDIAGFIWDFSYSVLIDNPKDFIIKTFLSILFENREKSLCFRCKSLCQIFERLFEWKLMTPYSLIHKIIADPFPEVENILMNCLFKLITSRSNLFSLSDFLNPKFVDDVLQLEGQELSTLIELISKHLNHCAMPIDINRNDGNKQMGDQSVASANYASFIYSILPEKLRQDDFNAVFEYFLQNVSWQNVDVWCSWLVNKPCYRMEGRIYVSIVPNRPDDHYQKLVSLFQNLFQNSSLGKTSDLIKYAWVVVCQDEHIAKCAVENMMNLEFFPNVSDFITPSLRHSSDVIHSRFLSRLISMGDKSDNFISTSLCSMLICATSKNNSYDTFSNCFTKILPYISRSANAYTIDLINGVIAFLDESCSDQLSHTLRNYMKTIDSSTLYSNLRIIPSQPSSWFKEEKQVLPQIDQSNTYNHSLQPNIGPESNVDDQGAYDYIFGDDDVLL</sequence>
<dbReference type="EMBL" id="DS113400">
    <property type="protein sequence ID" value="EAY07409.1"/>
    <property type="molecule type" value="Genomic_DNA"/>
</dbReference>
<dbReference type="Proteomes" id="UP000001542">
    <property type="component" value="Unassembled WGS sequence"/>
</dbReference>
<organism evidence="1 2">
    <name type="scientific">Trichomonas vaginalis (strain ATCC PRA-98 / G3)</name>
    <dbReference type="NCBI Taxonomy" id="412133"/>
    <lineage>
        <taxon>Eukaryota</taxon>
        <taxon>Metamonada</taxon>
        <taxon>Parabasalia</taxon>
        <taxon>Trichomonadida</taxon>
        <taxon>Trichomonadidae</taxon>
        <taxon>Trichomonas</taxon>
    </lineage>
</organism>
<protein>
    <submittedName>
        <fullName evidence="1">Uncharacterized protein</fullName>
    </submittedName>
</protein>
<evidence type="ECO:0000313" key="2">
    <source>
        <dbReference type="Proteomes" id="UP000001542"/>
    </source>
</evidence>
<accession>A2EIS5</accession>
<keyword evidence="2" id="KW-1185">Reference proteome</keyword>
<proteinExistence type="predicted"/>
<dbReference type="VEuPathDB" id="TrichDB:TVAG_419510"/>
<name>A2EIS5_TRIV3</name>
<evidence type="ECO:0000313" key="1">
    <source>
        <dbReference type="EMBL" id="EAY07409.1"/>
    </source>
</evidence>
<dbReference type="RefSeq" id="XP_001319632.1">
    <property type="nucleotide sequence ID" value="XM_001319597.1"/>
</dbReference>
<reference evidence="1" key="1">
    <citation type="submission" date="2006-10" db="EMBL/GenBank/DDBJ databases">
        <authorList>
            <person name="Amadeo P."/>
            <person name="Zhao Q."/>
            <person name="Wortman J."/>
            <person name="Fraser-Liggett C."/>
            <person name="Carlton J."/>
        </authorList>
    </citation>
    <scope>NUCLEOTIDE SEQUENCE</scope>
    <source>
        <strain evidence="1">G3</strain>
    </source>
</reference>
<dbReference type="VEuPathDB" id="TrichDB:TVAGG3_0913740"/>
<dbReference type="InParanoid" id="A2EIS5"/>